<sequence length="151" mass="16064">MILRFPEFSRDMRRGDEAAVDSLLAETDRVAVRRVAALRRSGRIAGETVLPWQGEIVGYYALAGMEAPEGCLCLAALAIAPDWQGAGHGRRLIGMLSEWARLSGRSVVARGPGAFLERAGFVPMEGAGLYVAGPAPEASALVFPPDMAPRA</sequence>
<accession>A0ABW7I894</accession>
<protein>
    <submittedName>
        <fullName evidence="2">GNAT family N-acetyltransferase</fullName>
        <ecNumber evidence="2">2.3.-.-</ecNumber>
    </submittedName>
</protein>
<dbReference type="InterPro" id="IPR016181">
    <property type="entry name" value="Acyl_CoA_acyltransferase"/>
</dbReference>
<dbReference type="Gene3D" id="3.40.630.30">
    <property type="match status" value="1"/>
</dbReference>
<evidence type="ECO:0000259" key="1">
    <source>
        <dbReference type="PROSITE" id="PS51186"/>
    </source>
</evidence>
<keyword evidence="2" id="KW-0808">Transferase</keyword>
<organism evidence="2 3">
    <name type="scientific">Roseovarius aquimarinus</name>
    <dbReference type="NCBI Taxonomy" id="1229156"/>
    <lineage>
        <taxon>Bacteria</taxon>
        <taxon>Pseudomonadati</taxon>
        <taxon>Pseudomonadota</taxon>
        <taxon>Alphaproteobacteria</taxon>
        <taxon>Rhodobacterales</taxon>
        <taxon>Roseobacteraceae</taxon>
        <taxon>Roseovarius</taxon>
    </lineage>
</organism>
<dbReference type="PROSITE" id="PS51186">
    <property type="entry name" value="GNAT"/>
    <property type="match status" value="1"/>
</dbReference>
<gene>
    <name evidence="2" type="ORF">ACGRVM_09335</name>
</gene>
<dbReference type="EC" id="2.3.-.-" evidence="2"/>
<proteinExistence type="predicted"/>
<name>A0ABW7I894_9RHOB</name>
<dbReference type="InterPro" id="IPR000182">
    <property type="entry name" value="GNAT_dom"/>
</dbReference>
<evidence type="ECO:0000313" key="3">
    <source>
        <dbReference type="Proteomes" id="UP001607157"/>
    </source>
</evidence>
<keyword evidence="2" id="KW-0012">Acyltransferase</keyword>
<dbReference type="CDD" id="cd04301">
    <property type="entry name" value="NAT_SF"/>
    <property type="match status" value="1"/>
</dbReference>
<dbReference type="EMBL" id="JBIHMM010000002">
    <property type="protein sequence ID" value="MFH0254097.1"/>
    <property type="molecule type" value="Genomic_DNA"/>
</dbReference>
<dbReference type="Pfam" id="PF13508">
    <property type="entry name" value="Acetyltransf_7"/>
    <property type="match status" value="1"/>
</dbReference>
<evidence type="ECO:0000313" key="2">
    <source>
        <dbReference type="EMBL" id="MFH0254097.1"/>
    </source>
</evidence>
<keyword evidence="3" id="KW-1185">Reference proteome</keyword>
<comment type="caution">
    <text evidence="2">The sequence shown here is derived from an EMBL/GenBank/DDBJ whole genome shotgun (WGS) entry which is preliminary data.</text>
</comment>
<feature type="domain" description="N-acetyltransferase" evidence="1">
    <location>
        <begin position="10"/>
        <end position="148"/>
    </location>
</feature>
<dbReference type="RefSeq" id="WP_377170554.1">
    <property type="nucleotide sequence ID" value="NZ_JBHTJC010000002.1"/>
</dbReference>
<dbReference type="GO" id="GO:0016746">
    <property type="term" value="F:acyltransferase activity"/>
    <property type="evidence" value="ECO:0007669"/>
    <property type="project" value="UniProtKB-KW"/>
</dbReference>
<dbReference type="SUPFAM" id="SSF55729">
    <property type="entry name" value="Acyl-CoA N-acyltransferases (Nat)"/>
    <property type="match status" value="1"/>
</dbReference>
<dbReference type="Proteomes" id="UP001607157">
    <property type="component" value="Unassembled WGS sequence"/>
</dbReference>
<reference evidence="2 3" key="1">
    <citation type="submission" date="2024-10" db="EMBL/GenBank/DDBJ databases">
        <authorList>
            <person name="Yang X.-N."/>
        </authorList>
    </citation>
    <scope>NUCLEOTIDE SEQUENCE [LARGE SCALE GENOMIC DNA]</scope>
    <source>
        <strain evidence="2 3">CAU 1059</strain>
    </source>
</reference>